<gene>
    <name evidence="1" type="ORF">MCHLO_03014</name>
</gene>
<dbReference type="EMBL" id="DF841341">
    <property type="protein sequence ID" value="GAT45434.1"/>
    <property type="molecule type" value="Genomic_DNA"/>
</dbReference>
<evidence type="ECO:0000313" key="1">
    <source>
        <dbReference type="EMBL" id="GAT45434.1"/>
    </source>
</evidence>
<name>A0ABQ0L2P2_MYCCL</name>
<keyword evidence="2" id="KW-1185">Reference proteome</keyword>
<protein>
    <submittedName>
        <fullName evidence="1">Uncharacterized protein</fullName>
    </submittedName>
</protein>
<sequence>MSPSRVVRADPAPELERVSHAAMLRVEEVALELDEVRLNEDLDGRARVCLLRDQARLAKKRLIERYGLALVLRRPLAYKGQTSSAAPKPLPSRR</sequence>
<accession>A0ABQ0L2P2</accession>
<reference evidence="1" key="1">
    <citation type="submission" date="2014-09" db="EMBL/GenBank/DDBJ databases">
        <title>Genome sequence of the luminous mushroom Mycena chlorophos for searching fungal bioluminescence genes.</title>
        <authorList>
            <person name="Tanaka Y."/>
            <person name="Kasuga D."/>
            <person name="Oba Y."/>
            <person name="Hase S."/>
            <person name="Sato K."/>
            <person name="Oba Y."/>
            <person name="Sakakibara Y."/>
        </authorList>
    </citation>
    <scope>NUCLEOTIDE SEQUENCE</scope>
</reference>
<evidence type="ECO:0000313" key="2">
    <source>
        <dbReference type="Proteomes" id="UP000815677"/>
    </source>
</evidence>
<organism evidence="1 2">
    <name type="scientific">Mycena chlorophos</name>
    <name type="common">Agaric fungus</name>
    <name type="synonym">Agaricus chlorophos</name>
    <dbReference type="NCBI Taxonomy" id="658473"/>
    <lineage>
        <taxon>Eukaryota</taxon>
        <taxon>Fungi</taxon>
        <taxon>Dikarya</taxon>
        <taxon>Basidiomycota</taxon>
        <taxon>Agaricomycotina</taxon>
        <taxon>Agaricomycetes</taxon>
        <taxon>Agaricomycetidae</taxon>
        <taxon>Agaricales</taxon>
        <taxon>Marasmiineae</taxon>
        <taxon>Mycenaceae</taxon>
        <taxon>Mycena</taxon>
    </lineage>
</organism>
<dbReference type="Proteomes" id="UP000815677">
    <property type="component" value="Unassembled WGS sequence"/>
</dbReference>
<proteinExistence type="predicted"/>